<protein>
    <submittedName>
        <fullName evidence="1">Uncharacterized protein</fullName>
    </submittedName>
</protein>
<keyword evidence="2" id="KW-1185">Reference proteome</keyword>
<dbReference type="AlphaFoldDB" id="A0A024FX92"/>
<sequence length="89" mass="10155">MDHVPKEFAEKMRVPYEGIVAEKEAIITQLQPALKALRQKQNTWVDTASALRLQVDALQIGVVGSDFDTYMSLSERSQSVTELLRMYLR</sequence>
<dbReference type="Proteomes" id="UP000053237">
    <property type="component" value="Unassembled WGS sequence"/>
</dbReference>
<reference evidence="1 2" key="1">
    <citation type="submission" date="2012-05" db="EMBL/GenBank/DDBJ databases">
        <title>Recombination and specialization in a pathogen metapopulation.</title>
        <authorList>
            <person name="Gardiner A."/>
            <person name="Kemen E."/>
            <person name="Schultz-Larsen T."/>
            <person name="MacLean D."/>
            <person name="Van Oosterhout C."/>
            <person name="Jones J.D.G."/>
        </authorList>
    </citation>
    <scope>NUCLEOTIDE SEQUENCE [LARGE SCALE GENOMIC DNA]</scope>
    <source>
        <strain evidence="1 2">Ac Nc2</strain>
    </source>
</reference>
<accession>A0A024FX92</accession>
<proteinExistence type="predicted"/>
<evidence type="ECO:0000313" key="2">
    <source>
        <dbReference type="Proteomes" id="UP000053237"/>
    </source>
</evidence>
<comment type="caution">
    <text evidence="1">The sequence shown here is derived from an EMBL/GenBank/DDBJ whole genome shotgun (WGS) entry which is preliminary data.</text>
</comment>
<dbReference type="InParanoid" id="A0A024FX92"/>
<name>A0A024FX92_9STRA</name>
<gene>
    <name evidence="1" type="ORF">BN9_132470</name>
</gene>
<dbReference type="EMBL" id="CAIX01001429">
    <property type="protein sequence ID" value="CCI11641.1"/>
    <property type="molecule type" value="Genomic_DNA"/>
</dbReference>
<organism evidence="1 2">
    <name type="scientific">Albugo candida</name>
    <dbReference type="NCBI Taxonomy" id="65357"/>
    <lineage>
        <taxon>Eukaryota</taxon>
        <taxon>Sar</taxon>
        <taxon>Stramenopiles</taxon>
        <taxon>Oomycota</taxon>
        <taxon>Peronosporomycetes</taxon>
        <taxon>Albuginales</taxon>
        <taxon>Albuginaceae</taxon>
        <taxon>Albugo</taxon>
    </lineage>
</organism>
<evidence type="ECO:0000313" key="1">
    <source>
        <dbReference type="EMBL" id="CCI11641.1"/>
    </source>
</evidence>